<evidence type="ECO:0000259" key="17">
    <source>
        <dbReference type="PROSITE" id="PS50011"/>
    </source>
</evidence>
<evidence type="ECO:0000256" key="5">
    <source>
        <dbReference type="ARBA" id="ARBA00022679"/>
    </source>
</evidence>
<evidence type="ECO:0000256" key="9">
    <source>
        <dbReference type="ARBA" id="ARBA00022840"/>
    </source>
</evidence>
<dbReference type="PROSITE" id="PS50011">
    <property type="entry name" value="PROTEIN_KINASE_DOM"/>
    <property type="match status" value="1"/>
</dbReference>
<keyword evidence="9 14" id="KW-0067">ATP-binding</keyword>
<evidence type="ECO:0000256" key="13">
    <source>
        <dbReference type="ARBA" id="ARBA00048679"/>
    </source>
</evidence>
<dbReference type="GeneTree" id="ENSGT00940000154587"/>
<gene>
    <name evidence="18" type="primary">MKNK1</name>
</gene>
<keyword evidence="16" id="KW-0812">Transmembrane</keyword>
<feature type="transmembrane region" description="Helical" evidence="16">
    <location>
        <begin position="312"/>
        <end position="335"/>
    </location>
</feature>
<keyword evidence="16" id="KW-1133">Transmembrane helix</keyword>
<dbReference type="InterPro" id="IPR050205">
    <property type="entry name" value="CDPK_Ser/Thr_kinases"/>
</dbReference>
<accession>A0A6I8NHW1</accession>
<dbReference type="PROSITE" id="PS00107">
    <property type="entry name" value="PROTEIN_KINASE_ATP"/>
    <property type="match status" value="1"/>
</dbReference>
<keyword evidence="19" id="KW-1185">Reference proteome</keyword>
<comment type="catalytic activity">
    <reaction evidence="12">
        <text>L-threonyl-[protein] + ATP = O-phospho-L-threonyl-[protein] + ADP + H(+)</text>
        <dbReference type="Rhea" id="RHEA:46608"/>
        <dbReference type="Rhea" id="RHEA-COMP:11060"/>
        <dbReference type="Rhea" id="RHEA-COMP:11605"/>
        <dbReference type="ChEBI" id="CHEBI:15378"/>
        <dbReference type="ChEBI" id="CHEBI:30013"/>
        <dbReference type="ChEBI" id="CHEBI:30616"/>
        <dbReference type="ChEBI" id="CHEBI:61977"/>
        <dbReference type="ChEBI" id="CHEBI:456216"/>
        <dbReference type="EC" id="2.7.11.1"/>
    </reaction>
</comment>
<evidence type="ECO:0000256" key="15">
    <source>
        <dbReference type="RuleBase" id="RU000304"/>
    </source>
</evidence>
<keyword evidence="8" id="KW-0418">Kinase</keyword>
<keyword evidence="7 14" id="KW-0547">Nucleotide-binding</keyword>
<comment type="cofactor">
    <cofactor evidence="1">
        <name>Mg(2+)</name>
        <dbReference type="ChEBI" id="CHEBI:18420"/>
    </cofactor>
</comment>
<dbReference type="OMA" id="KCGWERG"/>
<sequence>GNSSPSPPSFSLIDLYKLTSELLGEGAYARVQGAVSLHNGREYAVKIIEKQAGHSRSRVFREVETLYQCQGNKNILELIEFFEDDLRFYLVFEKLQGGSILAHIQKRKHFNEREASRVVRDVASALNFLHTKGIAHRDLKPENILCESPEKVSPVKICDFDLGSGVKLNNACTPITTPELTTPCGSAEYMAPEVVEVFTEEATFYDKRCDLWSLGVILYIMLSGYPPFVGNCGTDCGWDRGEVCRVCQNQLFESIQEGKYEFPDKDWAHISQEAKDLISRLLVRDAKQRLSAAQVLLHPWVQGVSRLGPLSLLVIIMMIIIIIIMLVFVKCLLCAEHCSKRWGRYRVIRLSHMRLTVNPHFTDEVTEAQRSEVTCPQ</sequence>
<keyword evidence="11" id="KW-0810">Translation regulation</keyword>
<evidence type="ECO:0000256" key="7">
    <source>
        <dbReference type="ARBA" id="ARBA00022741"/>
    </source>
</evidence>
<evidence type="ECO:0000256" key="11">
    <source>
        <dbReference type="ARBA" id="ARBA00022845"/>
    </source>
</evidence>
<dbReference type="GO" id="GO:0004674">
    <property type="term" value="F:protein serine/threonine kinase activity"/>
    <property type="evidence" value="ECO:0007669"/>
    <property type="project" value="UniProtKB-KW"/>
</dbReference>
<evidence type="ECO:0000256" key="14">
    <source>
        <dbReference type="PROSITE-ProRule" id="PRU10141"/>
    </source>
</evidence>
<evidence type="ECO:0000313" key="19">
    <source>
        <dbReference type="Proteomes" id="UP000002279"/>
    </source>
</evidence>
<feature type="binding site" evidence="14">
    <location>
        <position position="46"/>
    </location>
    <ligand>
        <name>ATP</name>
        <dbReference type="ChEBI" id="CHEBI:30616"/>
    </ligand>
</feature>
<dbReference type="PROSITE" id="PS00108">
    <property type="entry name" value="PROTEIN_KINASE_ST"/>
    <property type="match status" value="1"/>
</dbReference>
<dbReference type="CDD" id="cd14174">
    <property type="entry name" value="STKc_Mnk1"/>
    <property type="match status" value="1"/>
</dbReference>
<dbReference type="InterPro" id="IPR008271">
    <property type="entry name" value="Ser/Thr_kinase_AS"/>
</dbReference>
<dbReference type="SMART" id="SM00220">
    <property type="entry name" value="S_TKc"/>
    <property type="match status" value="1"/>
</dbReference>
<evidence type="ECO:0000256" key="1">
    <source>
        <dbReference type="ARBA" id="ARBA00001946"/>
    </source>
</evidence>
<evidence type="ECO:0000256" key="3">
    <source>
        <dbReference type="ARBA" id="ARBA00012513"/>
    </source>
</evidence>
<dbReference type="Pfam" id="PF00069">
    <property type="entry name" value="Pkinase"/>
    <property type="match status" value="1"/>
</dbReference>
<evidence type="ECO:0000256" key="2">
    <source>
        <dbReference type="ARBA" id="ARBA00006692"/>
    </source>
</evidence>
<dbReference type="Proteomes" id="UP000002279">
    <property type="component" value="Chromosome 18"/>
</dbReference>
<dbReference type="InterPro" id="IPR017441">
    <property type="entry name" value="Protein_kinase_ATP_BS"/>
</dbReference>
<evidence type="ECO:0000256" key="6">
    <source>
        <dbReference type="ARBA" id="ARBA00022723"/>
    </source>
</evidence>
<dbReference type="FunFam" id="3.30.200.20:FF:000093">
    <property type="entry name" value="Putative map kinase-interacting serine/threonine-protein kinase 1"/>
    <property type="match status" value="1"/>
</dbReference>
<proteinExistence type="inferred from homology"/>
<comment type="catalytic activity">
    <reaction evidence="13">
        <text>L-seryl-[protein] + ATP = O-phospho-L-seryl-[protein] + ADP + H(+)</text>
        <dbReference type="Rhea" id="RHEA:17989"/>
        <dbReference type="Rhea" id="RHEA-COMP:9863"/>
        <dbReference type="Rhea" id="RHEA-COMP:11604"/>
        <dbReference type="ChEBI" id="CHEBI:15378"/>
        <dbReference type="ChEBI" id="CHEBI:29999"/>
        <dbReference type="ChEBI" id="CHEBI:30616"/>
        <dbReference type="ChEBI" id="CHEBI:83421"/>
        <dbReference type="ChEBI" id="CHEBI:456216"/>
        <dbReference type="EC" id="2.7.11.1"/>
    </reaction>
</comment>
<dbReference type="SUPFAM" id="SSF56112">
    <property type="entry name" value="Protein kinase-like (PK-like)"/>
    <property type="match status" value="1"/>
</dbReference>
<dbReference type="EC" id="2.7.11.1" evidence="3"/>
<keyword evidence="5" id="KW-0808">Transferase</keyword>
<dbReference type="Bgee" id="ENSOANG00000036851">
    <property type="expression patterns" value="Expressed in heart and 8 other cell types or tissues"/>
</dbReference>
<dbReference type="AlphaFoldDB" id="A0A6I8NHW1"/>
<evidence type="ECO:0000256" key="4">
    <source>
        <dbReference type="ARBA" id="ARBA00022527"/>
    </source>
</evidence>
<comment type="similarity">
    <text evidence="2">Belongs to the protein kinase superfamily. CAMK Ser/Thr protein kinase family.</text>
</comment>
<name>A0A6I8NHW1_ORNAN</name>
<evidence type="ECO:0000256" key="16">
    <source>
        <dbReference type="SAM" id="Phobius"/>
    </source>
</evidence>
<dbReference type="Gene3D" id="3.30.200.20">
    <property type="entry name" value="Phosphorylase Kinase, domain 1"/>
    <property type="match status" value="1"/>
</dbReference>
<feature type="domain" description="Protein kinase" evidence="17">
    <location>
        <begin position="17"/>
        <end position="301"/>
    </location>
</feature>
<reference evidence="18" key="3">
    <citation type="submission" date="2025-09" db="UniProtKB">
        <authorList>
            <consortium name="Ensembl"/>
        </authorList>
    </citation>
    <scope>IDENTIFICATION</scope>
    <source>
        <strain evidence="18">Glennie</strain>
    </source>
</reference>
<keyword evidence="10" id="KW-0460">Magnesium</keyword>
<dbReference type="FunFam" id="1.10.510.10:FF:000119">
    <property type="entry name" value="Putative map kinase-interacting serine/threonine-protein kinase 1"/>
    <property type="match status" value="1"/>
</dbReference>
<evidence type="ECO:0000256" key="10">
    <source>
        <dbReference type="ARBA" id="ARBA00022842"/>
    </source>
</evidence>
<dbReference type="PANTHER" id="PTHR24349">
    <property type="entry name" value="SERINE/THREONINE-PROTEIN KINASE"/>
    <property type="match status" value="1"/>
</dbReference>
<protein>
    <recommendedName>
        <fullName evidence="3">non-specific serine/threonine protein kinase</fullName>
        <ecNumber evidence="3">2.7.11.1</ecNumber>
    </recommendedName>
</protein>
<evidence type="ECO:0000256" key="8">
    <source>
        <dbReference type="ARBA" id="ARBA00022777"/>
    </source>
</evidence>
<dbReference type="InterPro" id="IPR011009">
    <property type="entry name" value="Kinase-like_dom_sf"/>
</dbReference>
<dbReference type="Gene3D" id="1.10.510.10">
    <property type="entry name" value="Transferase(Phosphotransferase) domain 1"/>
    <property type="match status" value="1"/>
</dbReference>
<dbReference type="GO" id="GO:0006417">
    <property type="term" value="P:regulation of translation"/>
    <property type="evidence" value="ECO:0007669"/>
    <property type="project" value="UniProtKB-KW"/>
</dbReference>
<organism evidence="18 19">
    <name type="scientific">Ornithorhynchus anatinus</name>
    <name type="common">Duckbill platypus</name>
    <dbReference type="NCBI Taxonomy" id="9258"/>
    <lineage>
        <taxon>Eukaryota</taxon>
        <taxon>Metazoa</taxon>
        <taxon>Chordata</taxon>
        <taxon>Craniata</taxon>
        <taxon>Vertebrata</taxon>
        <taxon>Euteleostomi</taxon>
        <taxon>Mammalia</taxon>
        <taxon>Monotremata</taxon>
        <taxon>Ornithorhynchidae</taxon>
        <taxon>Ornithorhynchus</taxon>
    </lineage>
</organism>
<evidence type="ECO:0000313" key="18">
    <source>
        <dbReference type="Ensembl" id="ENSOANP00000040828.1"/>
    </source>
</evidence>
<evidence type="ECO:0000256" key="12">
    <source>
        <dbReference type="ARBA" id="ARBA00047899"/>
    </source>
</evidence>
<keyword evidence="4 15" id="KW-0723">Serine/threonine-protein kinase</keyword>
<reference evidence="18 19" key="1">
    <citation type="journal article" date="2008" name="Nature">
        <title>Genome analysis of the platypus reveals unique signatures of evolution.</title>
        <authorList>
            <person name="Warren W.C."/>
            <person name="Hillier L.W."/>
            <person name="Marshall Graves J.A."/>
            <person name="Birney E."/>
            <person name="Ponting C.P."/>
            <person name="Grutzner F."/>
            <person name="Belov K."/>
            <person name="Miller W."/>
            <person name="Clarke L."/>
            <person name="Chinwalla A.T."/>
            <person name="Yang S.P."/>
            <person name="Heger A."/>
            <person name="Locke D.P."/>
            <person name="Miethke P."/>
            <person name="Waters P.D."/>
            <person name="Veyrunes F."/>
            <person name="Fulton L."/>
            <person name="Fulton B."/>
            <person name="Graves T."/>
            <person name="Wallis J."/>
            <person name="Puente X.S."/>
            <person name="Lopez-Otin C."/>
            <person name="Ordonez G.R."/>
            <person name="Eichler E.E."/>
            <person name="Chen L."/>
            <person name="Cheng Z."/>
            <person name="Deakin J.E."/>
            <person name="Alsop A."/>
            <person name="Thompson K."/>
            <person name="Kirby P."/>
            <person name="Papenfuss A.T."/>
            <person name="Wakefield M.J."/>
            <person name="Olender T."/>
            <person name="Lancet D."/>
            <person name="Huttley G.A."/>
            <person name="Smit A.F."/>
            <person name="Pask A."/>
            <person name="Temple-Smith P."/>
            <person name="Batzer M.A."/>
            <person name="Walker J.A."/>
            <person name="Konkel M.K."/>
            <person name="Harris R.S."/>
            <person name="Whittington C.M."/>
            <person name="Wong E.S."/>
            <person name="Gemmell N.J."/>
            <person name="Buschiazzo E."/>
            <person name="Vargas Jentzsch I.M."/>
            <person name="Merkel A."/>
            <person name="Schmitz J."/>
            <person name="Zemann A."/>
            <person name="Churakov G."/>
            <person name="Kriegs J.O."/>
            <person name="Brosius J."/>
            <person name="Murchison E.P."/>
            <person name="Sachidanandam R."/>
            <person name="Smith C."/>
            <person name="Hannon G.J."/>
            <person name="Tsend-Ayush E."/>
            <person name="McMillan D."/>
            <person name="Attenborough R."/>
            <person name="Rens W."/>
            <person name="Ferguson-Smith M."/>
            <person name="Lefevre C.M."/>
            <person name="Sharp J.A."/>
            <person name="Nicholas K.R."/>
            <person name="Ray D.A."/>
            <person name="Kube M."/>
            <person name="Reinhardt R."/>
            <person name="Pringle T.H."/>
            <person name="Taylor J."/>
            <person name="Jones R.C."/>
            <person name="Nixon B."/>
            <person name="Dacheux J.L."/>
            <person name="Niwa H."/>
            <person name="Sekita Y."/>
            <person name="Huang X."/>
            <person name="Stark A."/>
            <person name="Kheradpour P."/>
            <person name="Kellis M."/>
            <person name="Flicek P."/>
            <person name="Chen Y."/>
            <person name="Webber C."/>
            <person name="Hardison R."/>
            <person name="Nelson J."/>
            <person name="Hallsworth-Pepin K."/>
            <person name="Delehaunty K."/>
            <person name="Markovic C."/>
            <person name="Minx P."/>
            <person name="Feng Y."/>
            <person name="Kremitzki C."/>
            <person name="Mitreva M."/>
            <person name="Glasscock J."/>
            <person name="Wylie T."/>
            <person name="Wohldmann P."/>
            <person name="Thiru P."/>
            <person name="Nhan M.N."/>
            <person name="Pohl C.S."/>
            <person name="Smith S.M."/>
            <person name="Hou S."/>
            <person name="Nefedov M."/>
            <person name="de Jong P.J."/>
            <person name="Renfree M.B."/>
            <person name="Mardis E.R."/>
            <person name="Wilson R.K."/>
        </authorList>
    </citation>
    <scope>NUCLEOTIDE SEQUENCE [LARGE SCALE GENOMIC DNA]</scope>
    <source>
        <strain evidence="18 19">Glennie</strain>
    </source>
</reference>
<dbReference type="GO" id="GO:0046872">
    <property type="term" value="F:metal ion binding"/>
    <property type="evidence" value="ECO:0007669"/>
    <property type="project" value="UniProtKB-KW"/>
</dbReference>
<reference evidence="18" key="2">
    <citation type="submission" date="2025-08" db="UniProtKB">
        <authorList>
            <consortium name="Ensembl"/>
        </authorList>
    </citation>
    <scope>IDENTIFICATION</scope>
    <source>
        <strain evidence="18">Glennie</strain>
    </source>
</reference>
<keyword evidence="16" id="KW-0472">Membrane</keyword>
<dbReference type="InterPro" id="IPR000719">
    <property type="entry name" value="Prot_kinase_dom"/>
</dbReference>
<dbReference type="GO" id="GO:0005524">
    <property type="term" value="F:ATP binding"/>
    <property type="evidence" value="ECO:0007669"/>
    <property type="project" value="UniProtKB-UniRule"/>
</dbReference>
<keyword evidence="6" id="KW-0479">Metal-binding</keyword>
<dbReference type="Ensembl" id="ENSOANT00000064320.1">
    <property type="protein sequence ID" value="ENSOANP00000040828.1"/>
    <property type="gene ID" value="ENSOANG00000036851.1"/>
</dbReference>